<comment type="caution">
    <text evidence="4">The sequence shown here is derived from an EMBL/GenBank/DDBJ whole genome shotgun (WGS) entry which is preliminary data.</text>
</comment>
<dbReference type="PRINTS" id="PR01254">
    <property type="entry name" value="PGNDSYNTHASE"/>
</dbReference>
<evidence type="ECO:0000313" key="4">
    <source>
        <dbReference type="EMBL" id="KAH1179500.1"/>
    </source>
</evidence>
<dbReference type="InterPro" id="IPR022272">
    <property type="entry name" value="Lipocalin_CS"/>
</dbReference>
<evidence type="ECO:0000256" key="1">
    <source>
        <dbReference type="ARBA" id="ARBA00006889"/>
    </source>
</evidence>
<protein>
    <recommendedName>
        <fullName evidence="3">Lipocalin/cytosolic fatty-acid binding domain-containing protein</fullName>
    </recommendedName>
</protein>
<dbReference type="Gene3D" id="2.40.128.20">
    <property type="match status" value="1"/>
</dbReference>
<reference evidence="4" key="1">
    <citation type="submission" date="2021-09" db="EMBL/GenBank/DDBJ databases">
        <title>The genome of Mauremys mutica provides insights into the evolution of semi-aquatic lifestyle.</title>
        <authorList>
            <person name="Gong S."/>
            <person name="Gao Y."/>
        </authorList>
    </citation>
    <scope>NUCLEOTIDE SEQUENCE</scope>
    <source>
        <strain evidence="4">MM-2020</strain>
        <tissue evidence="4">Muscle</tissue>
    </source>
</reference>
<comment type="similarity">
    <text evidence="1 2">Belongs to the calycin superfamily. Lipocalin family.</text>
</comment>
<dbReference type="PANTHER" id="PTHR11430">
    <property type="entry name" value="LIPOCALIN"/>
    <property type="match status" value="1"/>
</dbReference>
<evidence type="ECO:0000256" key="2">
    <source>
        <dbReference type="RuleBase" id="RU003695"/>
    </source>
</evidence>
<dbReference type="PANTHER" id="PTHR11430:SF77">
    <property type="entry name" value="LIPOCALIN-LIKE 1 PROTEIN"/>
    <property type="match status" value="1"/>
</dbReference>
<dbReference type="Proteomes" id="UP000827986">
    <property type="component" value="Unassembled WGS sequence"/>
</dbReference>
<organism evidence="4 5">
    <name type="scientific">Mauremys mutica</name>
    <name type="common">yellowpond turtle</name>
    <dbReference type="NCBI Taxonomy" id="74926"/>
    <lineage>
        <taxon>Eukaryota</taxon>
        <taxon>Metazoa</taxon>
        <taxon>Chordata</taxon>
        <taxon>Craniata</taxon>
        <taxon>Vertebrata</taxon>
        <taxon>Euteleostomi</taxon>
        <taxon>Archelosauria</taxon>
        <taxon>Testudinata</taxon>
        <taxon>Testudines</taxon>
        <taxon>Cryptodira</taxon>
        <taxon>Durocryptodira</taxon>
        <taxon>Testudinoidea</taxon>
        <taxon>Geoemydidae</taxon>
        <taxon>Geoemydinae</taxon>
        <taxon>Mauremys</taxon>
    </lineage>
</organism>
<evidence type="ECO:0000313" key="5">
    <source>
        <dbReference type="Proteomes" id="UP000827986"/>
    </source>
</evidence>
<gene>
    <name evidence="4" type="ORF">KIL84_022083</name>
</gene>
<dbReference type="PRINTS" id="PR00179">
    <property type="entry name" value="LIPOCALIN"/>
</dbReference>
<proteinExistence type="inferred from homology"/>
<sequence length="223" mass="24636">MGYPVFLCFSATPSGDEMALWLALPPEAHRSLQRSEGTVVKMTAMLLSLTLALLGAFQARAEVPVQPDFDAAKFSGMWHVMAAVSNCPIFQKMKDLMKTSAAIVTVTPEDNLHFKIGYPLPDGCKKVELVFEKTGQLGHYTNSQMGKQDMRVVATDYTSYAILHIFKDDDGKSSTTLQLYSRIQEVNPEAMKTFKELYPPMGLTDDMLVVLPKSDECVKALSG</sequence>
<dbReference type="Pfam" id="PF00061">
    <property type="entry name" value="Lipocalin"/>
    <property type="match status" value="1"/>
</dbReference>
<dbReference type="PROSITE" id="PS00213">
    <property type="entry name" value="LIPOCALIN"/>
    <property type="match status" value="1"/>
</dbReference>
<dbReference type="InterPro" id="IPR000566">
    <property type="entry name" value="Lipocln_cytosolic_FA-bd_dom"/>
</dbReference>
<evidence type="ECO:0000259" key="3">
    <source>
        <dbReference type="Pfam" id="PF00061"/>
    </source>
</evidence>
<accession>A0A9D3XI00</accession>
<feature type="domain" description="Lipocalin/cytosolic fatty-acid binding" evidence="3">
    <location>
        <begin position="75"/>
        <end position="215"/>
    </location>
</feature>
<dbReference type="InterPro" id="IPR002345">
    <property type="entry name" value="Lipocalin"/>
</dbReference>
<dbReference type="SUPFAM" id="SSF50814">
    <property type="entry name" value="Lipocalins"/>
    <property type="match status" value="1"/>
</dbReference>
<dbReference type="EMBL" id="JAHDVG010000472">
    <property type="protein sequence ID" value="KAH1179500.1"/>
    <property type="molecule type" value="Genomic_DNA"/>
</dbReference>
<name>A0A9D3XI00_9SAUR</name>
<keyword evidence="5" id="KW-1185">Reference proteome</keyword>
<dbReference type="GO" id="GO:0036094">
    <property type="term" value="F:small molecule binding"/>
    <property type="evidence" value="ECO:0007669"/>
    <property type="project" value="InterPro"/>
</dbReference>
<dbReference type="AlphaFoldDB" id="A0A9D3XI00"/>
<dbReference type="InterPro" id="IPR012674">
    <property type="entry name" value="Calycin"/>
</dbReference>